<sequence>MHRQREIGKVDTQNISTSPSTGRDYLKEYRLKYGKLSLDETKRDQISRSNSDPKTSSKIFSKHLTRSRSTTSAEEELDQERPYIERSSAQSPPSLQSPGDETEISKRTSPRIESILSNPMIRKYLQPKSPCESPTEFYNPDIGDNKTNRSLLKSKVNPAPHRQKSGPIKSLISDRNVHDQLINNQEKYGSNEPHSITSKYGLTHHASDSGLPRDKPNLPGMRHYGSLVDLRTRENLSKPEAISNDKYTPPDIKQSVDSQSKNQESNPSNFKSFTRNSTKDTQSVLSRFHIPSFSEFRKHHNQSDLCAQDQSCVFDTIDNVEKALNRRHIQNQECTHNASGNPTVPKILIDQSSSPRDKNHHSFSDDEPRKHACSISRRDHVHHRPIIHSHNTDIKNTHIDGNAKNIPSKMENQIPEVQYSSTGIEIGATRKTHKSKHNRKSTSPSLENHISGTYSDTLKQMKESILGPQLVEVLEQVSCDNVSSADGDSAADALGLVVTRSTSDVSDMHAENVRKKETRSVRRRQNKSDIFNEYDLRQKQQSAKTNDINPAETSAIRNEKHMKRRKHKIRHVESVDDDNMVDTGAKDQDLGINSKNLLTPNSTFGSTELSPEDHKRNRDQERSRKLSKTATKEDILSFLDSLKQTGFTADDNNSINSHEPDDLGHDEDSLCDENPSSAQVQRSDSGVGSETKIDIRDEAGEKGAVCDDCERTIKLEDLESSVEEDGEEYVCKKCESKRIERKETIQEIVSTELSYGRDLKIMKEEFCIPMETAGLLTTEQTETIFQNLDELIAINDEFADVLQDAIELANEQDDENFNTVDIGKLFLEASNMLLAFEKYCVNQSAATLLLEQLEKEKELLHIFLRVSQAENSICRRMNLKSFLMRPVQRIMKYPLLLTRLYKATTNHHKDKDSIKTAQQKLENIIEHINAKTKRSGIKLKRRSSSTKKHDTENIEMNKTVIETLGWNRNEAFIVSSGKLLYTQPTDHLWAKKGKSLKFTPIHAFLVTQGKLNPQNVHKGGLMFPKSTGVQKAALVLIKEKGGKYTSLREPFYLDKCIVAMDPEFDEVFEILDTIKESYLFKMEDRSDTMEWFKKLKQQSIDVGVWKRRRNAMANIMIQKS</sequence>
<feature type="compositionally biased region" description="Polar residues" evidence="3">
    <location>
        <begin position="646"/>
        <end position="657"/>
    </location>
</feature>
<dbReference type="PANTHER" id="PTHR46006">
    <property type="entry name" value="RHO GUANINE NUCLEOTIDE EXCHANGE FACTOR AT 64C, ISOFORM A"/>
    <property type="match status" value="1"/>
</dbReference>
<gene>
    <name evidence="4" type="ORF">OFUS_LOCUS14531</name>
</gene>
<dbReference type="InterPro" id="IPR000219">
    <property type="entry name" value="DH_dom"/>
</dbReference>
<feature type="compositionally biased region" description="Polar residues" evidence="3">
    <location>
        <begin position="255"/>
        <end position="281"/>
    </location>
</feature>
<dbReference type="EMBL" id="CAIIXF020000007">
    <property type="protein sequence ID" value="CAH1789119.1"/>
    <property type="molecule type" value="Genomic_DNA"/>
</dbReference>
<feature type="compositionally biased region" description="Low complexity" evidence="3">
    <location>
        <begin position="87"/>
        <end position="98"/>
    </location>
</feature>
<dbReference type="PROSITE" id="PS50010">
    <property type="entry name" value="DH_2"/>
    <property type="match status" value="1"/>
</dbReference>
<feature type="compositionally biased region" description="Basic and acidic residues" evidence="3">
    <location>
        <begin position="611"/>
        <end position="630"/>
    </location>
</feature>
<feature type="compositionally biased region" description="Polar residues" evidence="3">
    <location>
        <begin position="674"/>
        <end position="688"/>
    </location>
</feature>
<dbReference type="OrthoDB" id="2015333at2759"/>
<feature type="compositionally biased region" description="Polar residues" evidence="3">
    <location>
        <begin position="181"/>
        <end position="200"/>
    </location>
</feature>
<feature type="region of interest" description="Disordered" evidence="3">
    <location>
        <begin position="1"/>
        <end position="223"/>
    </location>
</feature>
<feature type="compositionally biased region" description="Basic residues" evidence="3">
    <location>
        <begin position="430"/>
        <end position="440"/>
    </location>
</feature>
<dbReference type="GO" id="GO:0005085">
    <property type="term" value="F:guanyl-nucleotide exchange factor activity"/>
    <property type="evidence" value="ECO:0007669"/>
    <property type="project" value="InterPro"/>
</dbReference>
<feature type="region of interest" description="Disordered" evidence="3">
    <location>
        <begin position="333"/>
        <end position="371"/>
    </location>
</feature>
<dbReference type="GO" id="GO:0035025">
    <property type="term" value="P:positive regulation of Rho protein signal transduction"/>
    <property type="evidence" value="ECO:0007669"/>
    <property type="project" value="TreeGrafter"/>
</dbReference>
<feature type="compositionally biased region" description="Polar residues" evidence="3">
    <location>
        <begin position="333"/>
        <end position="342"/>
    </location>
</feature>
<protein>
    <submittedName>
        <fullName evidence="4">Uncharacterized protein</fullName>
    </submittedName>
</protein>
<dbReference type="SUPFAM" id="SSF48065">
    <property type="entry name" value="DBL homology domain (DH-domain)"/>
    <property type="match status" value="1"/>
</dbReference>
<evidence type="ECO:0000313" key="4">
    <source>
        <dbReference type="EMBL" id="CAH1789119.1"/>
    </source>
</evidence>
<keyword evidence="2" id="KW-0963">Cytoplasm</keyword>
<dbReference type="CDD" id="cd00160">
    <property type="entry name" value="RhoGEF"/>
    <property type="match status" value="1"/>
</dbReference>
<dbReference type="GO" id="GO:0031097">
    <property type="term" value="C:medial cortex"/>
    <property type="evidence" value="ECO:0007669"/>
    <property type="project" value="UniProtKB-ARBA"/>
</dbReference>
<feature type="compositionally biased region" description="Polar residues" evidence="3">
    <location>
        <begin position="591"/>
        <end position="609"/>
    </location>
</feature>
<feature type="compositionally biased region" description="Basic and acidic residues" evidence="3">
    <location>
        <begin position="24"/>
        <end position="46"/>
    </location>
</feature>
<feature type="compositionally biased region" description="Basic residues" evidence="3">
    <location>
        <begin position="560"/>
        <end position="570"/>
    </location>
</feature>
<evidence type="ECO:0000256" key="1">
    <source>
        <dbReference type="ARBA" id="ARBA00004496"/>
    </source>
</evidence>
<name>A0A8J1Y448_OWEFU</name>
<feature type="region of interest" description="Disordered" evidence="3">
    <location>
        <begin position="238"/>
        <end position="281"/>
    </location>
</feature>
<dbReference type="InterPro" id="IPR051480">
    <property type="entry name" value="Endocytic_GEF_Adapter"/>
</dbReference>
<evidence type="ECO:0000256" key="2">
    <source>
        <dbReference type="ARBA" id="ARBA00022490"/>
    </source>
</evidence>
<feature type="compositionally biased region" description="Polar residues" evidence="3">
    <location>
        <begin position="441"/>
        <end position="450"/>
    </location>
</feature>
<feature type="compositionally biased region" description="Polar residues" evidence="3">
    <location>
        <begin position="47"/>
        <end position="59"/>
    </location>
</feature>
<proteinExistence type="predicted"/>
<dbReference type="FunFam" id="1.20.900.10:FF:000038">
    <property type="entry name" value="Myosin-M heavy chain"/>
    <property type="match status" value="1"/>
</dbReference>
<evidence type="ECO:0000256" key="3">
    <source>
        <dbReference type="SAM" id="MobiDB-lite"/>
    </source>
</evidence>
<dbReference type="AlphaFoldDB" id="A0A8J1Y448"/>
<dbReference type="Pfam" id="PF00621">
    <property type="entry name" value="RhoGEF"/>
    <property type="match status" value="1"/>
</dbReference>
<dbReference type="PANTHER" id="PTHR46006:SF5">
    <property type="entry name" value="DH DOMAIN-CONTAINING PROTEIN"/>
    <property type="match status" value="1"/>
</dbReference>
<comment type="caution">
    <text evidence="4">The sequence shown here is derived from an EMBL/GenBank/DDBJ whole genome shotgun (WGS) entry which is preliminary data.</text>
</comment>
<feature type="compositionally biased region" description="Polar residues" evidence="3">
    <location>
        <begin position="11"/>
        <end position="21"/>
    </location>
</feature>
<reference evidence="4" key="1">
    <citation type="submission" date="2022-03" db="EMBL/GenBank/DDBJ databases">
        <authorList>
            <person name="Martin C."/>
        </authorList>
    </citation>
    <scope>NUCLEOTIDE SEQUENCE</scope>
</reference>
<feature type="region of interest" description="Disordered" evidence="3">
    <location>
        <begin position="537"/>
        <end position="630"/>
    </location>
</feature>
<accession>A0A8J1Y448</accession>
<dbReference type="Gene3D" id="1.20.900.10">
    <property type="entry name" value="Dbl homology (DH) domain"/>
    <property type="match status" value="1"/>
</dbReference>
<feature type="compositionally biased region" description="Polar residues" evidence="3">
    <location>
        <begin position="539"/>
        <end position="556"/>
    </location>
</feature>
<keyword evidence="5" id="KW-1185">Reference proteome</keyword>
<dbReference type="InterPro" id="IPR035899">
    <property type="entry name" value="DBL_dom_sf"/>
</dbReference>
<feature type="compositionally biased region" description="Basic and acidic residues" evidence="3">
    <location>
        <begin position="507"/>
        <end position="520"/>
    </location>
</feature>
<dbReference type="SMART" id="SM00325">
    <property type="entry name" value="RhoGEF"/>
    <property type="match status" value="1"/>
</dbReference>
<feature type="compositionally biased region" description="Basic and acidic residues" evidence="3">
    <location>
        <begin position="205"/>
        <end position="216"/>
    </location>
</feature>
<feature type="compositionally biased region" description="Basic and acidic residues" evidence="3">
    <location>
        <begin position="355"/>
        <end position="370"/>
    </location>
</feature>
<organism evidence="4 5">
    <name type="scientific">Owenia fusiformis</name>
    <name type="common">Polychaete worm</name>
    <dbReference type="NCBI Taxonomy" id="6347"/>
    <lineage>
        <taxon>Eukaryota</taxon>
        <taxon>Metazoa</taxon>
        <taxon>Spiralia</taxon>
        <taxon>Lophotrochozoa</taxon>
        <taxon>Annelida</taxon>
        <taxon>Polychaeta</taxon>
        <taxon>Sedentaria</taxon>
        <taxon>Canalipalpata</taxon>
        <taxon>Sabellida</taxon>
        <taxon>Oweniida</taxon>
        <taxon>Oweniidae</taxon>
        <taxon>Owenia</taxon>
    </lineage>
</organism>
<evidence type="ECO:0000313" key="5">
    <source>
        <dbReference type="Proteomes" id="UP000749559"/>
    </source>
</evidence>
<feature type="region of interest" description="Disordered" evidence="3">
    <location>
        <begin position="429"/>
        <end position="450"/>
    </location>
</feature>
<feature type="region of interest" description="Disordered" evidence="3">
    <location>
        <begin position="507"/>
        <end position="526"/>
    </location>
</feature>
<feature type="compositionally biased region" description="Basic and acidic residues" evidence="3">
    <location>
        <begin position="658"/>
        <end position="668"/>
    </location>
</feature>
<feature type="region of interest" description="Disordered" evidence="3">
    <location>
        <begin position="646"/>
        <end position="690"/>
    </location>
</feature>
<comment type="subcellular location">
    <subcellularLocation>
        <location evidence="1">Cytoplasm</location>
    </subcellularLocation>
</comment>
<dbReference type="Proteomes" id="UP000749559">
    <property type="component" value="Unassembled WGS sequence"/>
</dbReference>